<organism evidence="1 2">
    <name type="scientific">Artomyces pyxidatus</name>
    <dbReference type="NCBI Taxonomy" id="48021"/>
    <lineage>
        <taxon>Eukaryota</taxon>
        <taxon>Fungi</taxon>
        <taxon>Dikarya</taxon>
        <taxon>Basidiomycota</taxon>
        <taxon>Agaricomycotina</taxon>
        <taxon>Agaricomycetes</taxon>
        <taxon>Russulales</taxon>
        <taxon>Auriscalpiaceae</taxon>
        <taxon>Artomyces</taxon>
    </lineage>
</organism>
<comment type="caution">
    <text evidence="1">The sequence shown here is derived from an EMBL/GenBank/DDBJ whole genome shotgun (WGS) entry which is preliminary data.</text>
</comment>
<evidence type="ECO:0000313" key="2">
    <source>
        <dbReference type="Proteomes" id="UP000814140"/>
    </source>
</evidence>
<dbReference type="EMBL" id="MU277196">
    <property type="protein sequence ID" value="KAI0065148.1"/>
    <property type="molecule type" value="Genomic_DNA"/>
</dbReference>
<dbReference type="Proteomes" id="UP000814140">
    <property type="component" value="Unassembled WGS sequence"/>
</dbReference>
<accession>A0ACB8T979</accession>
<evidence type="ECO:0000313" key="1">
    <source>
        <dbReference type="EMBL" id="KAI0065148.1"/>
    </source>
</evidence>
<sequence>MRFSAMLAESLLQLGHSSFQSDDGPGDQDPVPSSSTPDLSFAPSSSAPVSVPVSPLTRPQERPAANYAYTERHVTQHGSHDHDSAFIQSLDERLQAVADAQEEYFFRRHATNIQQNLSRTASDDDSYPEPLAMSDLVSSRKCCADKLRSSDGSYISPSTPNLSLAASESGAGSLSLGLCTRVCVGHNSASVGARSQVSSGKLVGSDHPGAGLHQISTSIILSSAHKPSDEATTRILRLRSQDREGDRLTDDRPSKKRRCPTNKNATTAKPVYPHRPGIAKKSRSHHSGASFSSDRLDGQDMVEDCEEMEVTLYLGRTMRI</sequence>
<protein>
    <submittedName>
        <fullName evidence="1">Uncharacterized protein</fullName>
    </submittedName>
</protein>
<reference evidence="1" key="1">
    <citation type="submission" date="2021-03" db="EMBL/GenBank/DDBJ databases">
        <authorList>
            <consortium name="DOE Joint Genome Institute"/>
            <person name="Ahrendt S."/>
            <person name="Looney B.P."/>
            <person name="Miyauchi S."/>
            <person name="Morin E."/>
            <person name="Drula E."/>
            <person name="Courty P.E."/>
            <person name="Chicoki N."/>
            <person name="Fauchery L."/>
            <person name="Kohler A."/>
            <person name="Kuo A."/>
            <person name="Labutti K."/>
            <person name="Pangilinan J."/>
            <person name="Lipzen A."/>
            <person name="Riley R."/>
            <person name="Andreopoulos W."/>
            <person name="He G."/>
            <person name="Johnson J."/>
            <person name="Barry K.W."/>
            <person name="Grigoriev I.V."/>
            <person name="Nagy L."/>
            <person name="Hibbett D."/>
            <person name="Henrissat B."/>
            <person name="Matheny P.B."/>
            <person name="Labbe J."/>
            <person name="Martin F."/>
        </authorList>
    </citation>
    <scope>NUCLEOTIDE SEQUENCE</scope>
    <source>
        <strain evidence="1">HHB10654</strain>
    </source>
</reference>
<reference evidence="1" key="2">
    <citation type="journal article" date="2022" name="New Phytol.">
        <title>Evolutionary transition to the ectomycorrhizal habit in the genomes of a hyperdiverse lineage of mushroom-forming fungi.</title>
        <authorList>
            <person name="Looney B."/>
            <person name="Miyauchi S."/>
            <person name="Morin E."/>
            <person name="Drula E."/>
            <person name="Courty P.E."/>
            <person name="Kohler A."/>
            <person name="Kuo A."/>
            <person name="LaButti K."/>
            <person name="Pangilinan J."/>
            <person name="Lipzen A."/>
            <person name="Riley R."/>
            <person name="Andreopoulos W."/>
            <person name="He G."/>
            <person name="Johnson J."/>
            <person name="Nolan M."/>
            <person name="Tritt A."/>
            <person name="Barry K.W."/>
            <person name="Grigoriev I.V."/>
            <person name="Nagy L.G."/>
            <person name="Hibbett D."/>
            <person name="Henrissat B."/>
            <person name="Matheny P.B."/>
            <person name="Labbe J."/>
            <person name="Martin F.M."/>
        </authorList>
    </citation>
    <scope>NUCLEOTIDE SEQUENCE</scope>
    <source>
        <strain evidence="1">HHB10654</strain>
    </source>
</reference>
<proteinExistence type="predicted"/>
<keyword evidence="2" id="KW-1185">Reference proteome</keyword>
<gene>
    <name evidence="1" type="ORF">BV25DRAFT_140393</name>
</gene>
<name>A0ACB8T979_9AGAM</name>